<proteinExistence type="predicted"/>
<feature type="transmembrane region" description="Helical" evidence="1">
    <location>
        <begin position="198"/>
        <end position="216"/>
    </location>
</feature>
<feature type="transmembrane region" description="Helical" evidence="1">
    <location>
        <begin position="43"/>
        <end position="63"/>
    </location>
</feature>
<reference evidence="3 4" key="1">
    <citation type="journal article" date="2016" name="Nat. Commun.">
        <title>Thousands of microbial genomes shed light on interconnected biogeochemical processes in an aquifer system.</title>
        <authorList>
            <person name="Anantharaman K."/>
            <person name="Brown C.T."/>
            <person name="Hug L.A."/>
            <person name="Sharon I."/>
            <person name="Castelle C.J."/>
            <person name="Probst A.J."/>
            <person name="Thomas B.C."/>
            <person name="Singh A."/>
            <person name="Wilkins M.J."/>
            <person name="Karaoz U."/>
            <person name="Brodie E.L."/>
            <person name="Williams K.H."/>
            <person name="Hubbard S.S."/>
            <person name="Banfield J.F."/>
        </authorList>
    </citation>
    <scope>NUCLEOTIDE SEQUENCE [LARGE SCALE GENOMIC DNA]</scope>
</reference>
<keyword evidence="1" id="KW-0812">Transmembrane</keyword>
<comment type="caution">
    <text evidence="3">The sequence shown here is derived from an EMBL/GenBank/DDBJ whole genome shotgun (WGS) entry which is preliminary data.</text>
</comment>
<dbReference type="Pfam" id="PF14827">
    <property type="entry name" value="dCache_3"/>
    <property type="match status" value="1"/>
</dbReference>
<protein>
    <recommendedName>
        <fullName evidence="2">Double Cache domain-containing protein</fullName>
    </recommendedName>
</protein>
<dbReference type="Gene3D" id="3.30.450.20">
    <property type="entry name" value="PAS domain"/>
    <property type="match status" value="1"/>
</dbReference>
<feature type="transmembrane region" description="Helical" evidence="1">
    <location>
        <begin position="6"/>
        <end position="31"/>
    </location>
</feature>
<feature type="transmembrane region" description="Helical" evidence="1">
    <location>
        <begin position="504"/>
        <end position="523"/>
    </location>
</feature>
<dbReference type="AlphaFoldDB" id="A0A1F4VYP1"/>
<dbReference type="Proteomes" id="UP000176967">
    <property type="component" value="Unassembled WGS sequence"/>
</dbReference>
<dbReference type="GO" id="GO:0005886">
    <property type="term" value="C:plasma membrane"/>
    <property type="evidence" value="ECO:0007669"/>
    <property type="project" value="UniProtKB-SubCell"/>
</dbReference>
<name>A0A1F4VYP1_UNCKA</name>
<feature type="transmembrane region" description="Helical" evidence="1">
    <location>
        <begin position="159"/>
        <end position="178"/>
    </location>
</feature>
<dbReference type="SUPFAM" id="SSF103190">
    <property type="entry name" value="Sensory domain-like"/>
    <property type="match status" value="2"/>
</dbReference>
<feature type="domain" description="Double Cache" evidence="2">
    <location>
        <begin position="256"/>
        <end position="493"/>
    </location>
</feature>
<evidence type="ECO:0000259" key="2">
    <source>
        <dbReference type="Pfam" id="PF14827"/>
    </source>
</evidence>
<sequence>MLTTQFLLVNFHFVVSLLAALITLAIAWLYFDAWTGQKSFKQALPFLGFLFLSLSFVVQSVIVDQSLFETAFEGTAVAGALKIIFRFGGYLTLVAGQLITPLQQRPTRKWRFRSAALLSFLGLPVLELAPFLLAVLAMVTGLLYRRRAARGLERHLKPVSLGFFILGLAELLGVSIGFRDTANVALANLVAPFRPLWITERVILLIAIYIFGRWVWGYLLKRFETQLFMIFTTATLAIFLITTVAFSLASLANVRNSALESLRSDVGVIAYTVDSKKAEILADAQVVSQDPHVGAALPSANRSALATILTNNLLAKGLTTLTVVNRDAQVVIRAEDPEHFGESLSSDPLIQLALENRETSSVDTKEGTLAPVVTIRAAAPVLRNNQVIGAILISSDIDNAFVDGVKEATGLDASIYADNVRSATTFIAPDGKSRFTGIKEENETIKERVLAQGQTFEGSVDILSVPYFAVFSPLKSFDNNVVGMLFVGRPQTSILQTAARSIELTFSISAILLVLSGLPAYLISKYIAGQTV</sequence>
<organism evidence="3 4">
    <name type="scientific">candidate division WWE3 bacterium RIFCSPLOWO2_01_FULL_53_14</name>
    <dbReference type="NCBI Taxonomy" id="1802628"/>
    <lineage>
        <taxon>Bacteria</taxon>
        <taxon>Katanobacteria</taxon>
    </lineage>
</organism>
<dbReference type="InterPro" id="IPR029150">
    <property type="entry name" value="dCache_3"/>
</dbReference>
<accession>A0A1F4VYP1</accession>
<feature type="transmembrane region" description="Helical" evidence="1">
    <location>
        <begin position="83"/>
        <end position="102"/>
    </location>
</feature>
<dbReference type="EMBL" id="MEVL01000013">
    <property type="protein sequence ID" value="OGC62307.1"/>
    <property type="molecule type" value="Genomic_DNA"/>
</dbReference>
<evidence type="ECO:0000313" key="4">
    <source>
        <dbReference type="Proteomes" id="UP000176967"/>
    </source>
</evidence>
<evidence type="ECO:0000256" key="1">
    <source>
        <dbReference type="SAM" id="Phobius"/>
    </source>
</evidence>
<dbReference type="STRING" id="1802628.A2890_01410"/>
<feature type="transmembrane region" description="Helical" evidence="1">
    <location>
        <begin position="228"/>
        <end position="254"/>
    </location>
</feature>
<feature type="transmembrane region" description="Helical" evidence="1">
    <location>
        <begin position="114"/>
        <end position="139"/>
    </location>
</feature>
<gene>
    <name evidence="3" type="ORF">A2890_01410</name>
</gene>
<keyword evidence="1" id="KW-0472">Membrane</keyword>
<evidence type="ECO:0000313" key="3">
    <source>
        <dbReference type="EMBL" id="OGC62307.1"/>
    </source>
</evidence>
<keyword evidence="1" id="KW-1133">Transmembrane helix</keyword>
<dbReference type="InterPro" id="IPR029151">
    <property type="entry name" value="Sensor-like_sf"/>
</dbReference>